<dbReference type="AlphaFoldDB" id="A0A8I6RG82"/>
<comment type="catalytic activity">
    <reaction evidence="14">
        <text>L-homoarginine(in) + L-arginine(out) = L-homoarginine(out) + L-arginine(in)</text>
        <dbReference type="Rhea" id="RHEA:72799"/>
        <dbReference type="ChEBI" id="CHEBI:32682"/>
        <dbReference type="ChEBI" id="CHEBI:143006"/>
    </reaction>
</comment>
<evidence type="ECO:0000256" key="2">
    <source>
        <dbReference type="ARBA" id="ARBA00006375"/>
    </source>
</evidence>
<dbReference type="RefSeq" id="XP_014244596.1">
    <property type="nucleotide sequence ID" value="XM_014389110.2"/>
</dbReference>
<evidence type="ECO:0000256" key="11">
    <source>
        <dbReference type="ARBA" id="ARBA00049090"/>
    </source>
</evidence>
<dbReference type="InterPro" id="IPR002067">
    <property type="entry name" value="MCP"/>
</dbReference>
<evidence type="ECO:0000256" key="1">
    <source>
        <dbReference type="ARBA" id="ARBA00004448"/>
    </source>
</evidence>
<evidence type="ECO:0000256" key="4">
    <source>
        <dbReference type="ARBA" id="ARBA00022692"/>
    </source>
</evidence>
<dbReference type="KEGG" id="clec:106663890"/>
<comment type="catalytic activity">
    <reaction evidence="13">
        <text>L-histidine(out) + L-arginine(in) = L-histidine(in) + L-arginine(out)</text>
        <dbReference type="Rhea" id="RHEA:71063"/>
        <dbReference type="ChEBI" id="CHEBI:32682"/>
        <dbReference type="ChEBI" id="CHEBI:57595"/>
    </reaction>
</comment>
<accession>A0A8I6RG82</accession>
<feature type="repeat" description="Solcar" evidence="22">
    <location>
        <begin position="1"/>
        <end position="86"/>
    </location>
</feature>
<dbReference type="GO" id="GO:1990575">
    <property type="term" value="P:mitochondrial L-ornithine transmembrane transport"/>
    <property type="evidence" value="ECO:0007669"/>
    <property type="project" value="TreeGrafter"/>
</dbReference>
<sequence>MALDFVAGCIGGCAGVIVGHPLDTIKVKLQTQNARNPVYRGAWHCMTSVLKTEGIRGLLKGVTSPLGGVALVNATVFGAYGAIHRNMGDESPKTHFWAGFGAGSLQCFITCPVELVKTRLQIQKGREYSGSLNCFTKVLKTDGLRGIFKGYGITTLREGPAYGAYFCTYQLLAGEDDAPTWKMMISGGLAGMISWIVVYPVDVVKTRFQADGGVGSARYTSALDCLVKSVRAEGYAFLFRGLTPTLIRSFPTNAVTFTAVTWTLRLADFVPDKDHQNFHNHHKMSWDPKARQLFEESIFHPI</sequence>
<keyword evidence="8" id="KW-1133">Transmembrane helix</keyword>
<evidence type="ECO:0000256" key="20">
    <source>
        <dbReference type="ARBA" id="ARBA00079387"/>
    </source>
</evidence>
<evidence type="ECO:0000256" key="8">
    <source>
        <dbReference type="ARBA" id="ARBA00022989"/>
    </source>
</evidence>
<dbReference type="PANTHER" id="PTHR45624:SF61">
    <property type="entry name" value="MITOCHONDRIAL BASIC AMINO ACIDS TRANSPORTER"/>
    <property type="match status" value="1"/>
</dbReference>
<dbReference type="PRINTS" id="PR00926">
    <property type="entry name" value="MITOCARRIER"/>
</dbReference>
<dbReference type="GeneID" id="106663890"/>
<evidence type="ECO:0000256" key="13">
    <source>
        <dbReference type="ARBA" id="ARBA00050768"/>
    </source>
</evidence>
<dbReference type="GO" id="GO:0005289">
    <property type="term" value="F:high-affinity L-arginine transmembrane transporter activity"/>
    <property type="evidence" value="ECO:0007669"/>
    <property type="project" value="TreeGrafter"/>
</dbReference>
<protein>
    <recommendedName>
        <fullName evidence="17">Mitochondrial basic amino acids transporter</fullName>
    </recommendedName>
    <alternativeName>
        <fullName evidence="21">Carnitine/acylcarnitine translocase-like</fullName>
    </alternativeName>
    <alternativeName>
        <fullName evidence="20">Mitochondrial carnitine/acylcarnitine carrier protein CACL</fullName>
    </alternativeName>
    <alternativeName>
        <fullName evidence="19">Mitochondrial ornithine transporter 3</fullName>
    </alternativeName>
    <alternativeName>
        <fullName evidence="18">Solute carrier family 25 member 29</fullName>
    </alternativeName>
</protein>
<evidence type="ECO:0000256" key="22">
    <source>
        <dbReference type="PROSITE-ProRule" id="PRU00282"/>
    </source>
</evidence>
<comment type="subcellular location">
    <subcellularLocation>
        <location evidence="1">Mitochondrion inner membrane</location>
        <topology evidence="1">Multi-pass membrane protein</topology>
    </subcellularLocation>
</comment>
<proteinExistence type="inferred from homology"/>
<dbReference type="InterPro" id="IPR050567">
    <property type="entry name" value="Mitochondrial_Carrier"/>
</dbReference>
<keyword evidence="3 23" id="KW-0813">Transport</keyword>
<dbReference type="FunFam" id="1.50.40.10:FF:000037">
    <property type="entry name" value="Solute carrier family 25 member 29"/>
    <property type="match status" value="1"/>
</dbReference>
<comment type="catalytic activity">
    <reaction evidence="11">
        <text>L-lysine(out) + L-arginine(in) = L-lysine(in) + L-arginine(out)</text>
        <dbReference type="Rhea" id="RHEA:70827"/>
        <dbReference type="ChEBI" id="CHEBI:32551"/>
        <dbReference type="ChEBI" id="CHEBI:32682"/>
    </reaction>
</comment>
<comment type="catalytic activity">
    <reaction evidence="15">
        <text>L-ornithine(in) + L-arginine(out) = L-ornithine(out) + L-arginine(in)</text>
        <dbReference type="Rhea" id="RHEA:34991"/>
        <dbReference type="ChEBI" id="CHEBI:32682"/>
        <dbReference type="ChEBI" id="CHEBI:46911"/>
    </reaction>
</comment>
<evidence type="ECO:0000256" key="15">
    <source>
        <dbReference type="ARBA" id="ARBA00051921"/>
    </source>
</evidence>
<comment type="catalytic activity">
    <reaction evidence="16">
        <text>N(omega)-methyl-L-arginine(in) + L-arginine(out) = N(omega)-methyl-L-arginine(out) + L-arginine(in)</text>
        <dbReference type="Rhea" id="RHEA:72803"/>
        <dbReference type="ChEBI" id="CHEBI:32682"/>
        <dbReference type="ChEBI" id="CHEBI:114953"/>
    </reaction>
</comment>
<evidence type="ECO:0000256" key="3">
    <source>
        <dbReference type="ARBA" id="ARBA00022448"/>
    </source>
</evidence>
<keyword evidence="25" id="KW-1185">Reference proteome</keyword>
<dbReference type="PROSITE" id="PS50920">
    <property type="entry name" value="SOLCAR"/>
    <property type="match status" value="3"/>
</dbReference>
<evidence type="ECO:0000256" key="18">
    <source>
        <dbReference type="ARBA" id="ARBA00076491"/>
    </source>
</evidence>
<dbReference type="OMA" id="VYRESGW"/>
<dbReference type="InterPro" id="IPR023395">
    <property type="entry name" value="MCP_dom_sf"/>
</dbReference>
<reference evidence="24" key="1">
    <citation type="submission" date="2022-01" db="UniProtKB">
        <authorList>
            <consortium name="EnsemblMetazoa"/>
        </authorList>
    </citation>
    <scope>IDENTIFICATION</scope>
</reference>
<evidence type="ECO:0000256" key="23">
    <source>
        <dbReference type="RuleBase" id="RU000488"/>
    </source>
</evidence>
<evidence type="ECO:0000256" key="21">
    <source>
        <dbReference type="ARBA" id="ARBA00080567"/>
    </source>
</evidence>
<dbReference type="OrthoDB" id="193856at2759"/>
<evidence type="ECO:0000256" key="7">
    <source>
        <dbReference type="ARBA" id="ARBA00022970"/>
    </source>
</evidence>
<organism evidence="24 25">
    <name type="scientific">Cimex lectularius</name>
    <name type="common">Bed bug</name>
    <name type="synonym">Acanthia lectularia</name>
    <dbReference type="NCBI Taxonomy" id="79782"/>
    <lineage>
        <taxon>Eukaryota</taxon>
        <taxon>Metazoa</taxon>
        <taxon>Ecdysozoa</taxon>
        <taxon>Arthropoda</taxon>
        <taxon>Hexapoda</taxon>
        <taxon>Insecta</taxon>
        <taxon>Pterygota</taxon>
        <taxon>Neoptera</taxon>
        <taxon>Paraneoptera</taxon>
        <taxon>Hemiptera</taxon>
        <taxon>Heteroptera</taxon>
        <taxon>Panheteroptera</taxon>
        <taxon>Cimicomorpha</taxon>
        <taxon>Cimicidae</taxon>
        <taxon>Cimex</taxon>
    </lineage>
</organism>
<evidence type="ECO:0000256" key="12">
    <source>
        <dbReference type="ARBA" id="ARBA00050592"/>
    </source>
</evidence>
<dbReference type="InterPro" id="IPR018108">
    <property type="entry name" value="MCP_transmembrane"/>
</dbReference>
<evidence type="ECO:0000256" key="19">
    <source>
        <dbReference type="ARBA" id="ARBA00078745"/>
    </source>
</evidence>
<name>A0A8I6RG82_CIMLE</name>
<dbReference type="EnsemblMetazoa" id="XM_014389110.2">
    <property type="protein sequence ID" value="XP_014244596.1"/>
    <property type="gene ID" value="LOC106663890"/>
</dbReference>
<feature type="repeat" description="Solcar" evidence="22">
    <location>
        <begin position="90"/>
        <end position="175"/>
    </location>
</feature>
<keyword evidence="9" id="KW-0496">Mitochondrion</keyword>
<dbReference type="SUPFAM" id="SSF103506">
    <property type="entry name" value="Mitochondrial carrier"/>
    <property type="match status" value="1"/>
</dbReference>
<feature type="repeat" description="Solcar" evidence="22">
    <location>
        <begin position="178"/>
        <end position="266"/>
    </location>
</feature>
<evidence type="ECO:0000313" key="24">
    <source>
        <dbReference type="EnsemblMetazoa" id="XP_014244596.1"/>
    </source>
</evidence>
<evidence type="ECO:0000256" key="6">
    <source>
        <dbReference type="ARBA" id="ARBA00022792"/>
    </source>
</evidence>
<dbReference type="PANTHER" id="PTHR45624">
    <property type="entry name" value="MITOCHONDRIAL BASIC AMINO ACIDS TRANSPORTER-RELATED"/>
    <property type="match status" value="1"/>
</dbReference>
<evidence type="ECO:0000256" key="17">
    <source>
        <dbReference type="ARBA" id="ARBA00071763"/>
    </source>
</evidence>
<keyword evidence="4 22" id="KW-0812">Transmembrane</keyword>
<evidence type="ECO:0000256" key="14">
    <source>
        <dbReference type="ARBA" id="ARBA00051045"/>
    </source>
</evidence>
<comment type="catalytic activity">
    <reaction evidence="12">
        <text>L-histidine(out) = L-histidine(in)</text>
        <dbReference type="Rhea" id="RHEA:72807"/>
        <dbReference type="ChEBI" id="CHEBI:57595"/>
    </reaction>
</comment>
<dbReference type="Proteomes" id="UP000494040">
    <property type="component" value="Unassembled WGS sequence"/>
</dbReference>
<keyword evidence="6" id="KW-0999">Mitochondrion inner membrane</keyword>
<comment type="similarity">
    <text evidence="2 23">Belongs to the mitochondrial carrier (TC 2.A.29) family.</text>
</comment>
<dbReference type="Gene3D" id="1.50.40.10">
    <property type="entry name" value="Mitochondrial carrier domain"/>
    <property type="match status" value="2"/>
</dbReference>
<dbReference type="GO" id="GO:0005743">
    <property type="term" value="C:mitochondrial inner membrane"/>
    <property type="evidence" value="ECO:0007669"/>
    <property type="project" value="UniProtKB-SubCell"/>
</dbReference>
<evidence type="ECO:0000313" key="25">
    <source>
        <dbReference type="Proteomes" id="UP000494040"/>
    </source>
</evidence>
<evidence type="ECO:0000256" key="9">
    <source>
        <dbReference type="ARBA" id="ARBA00023128"/>
    </source>
</evidence>
<evidence type="ECO:0000256" key="10">
    <source>
        <dbReference type="ARBA" id="ARBA00023136"/>
    </source>
</evidence>
<keyword evidence="10 22" id="KW-0472">Membrane</keyword>
<dbReference type="Pfam" id="PF00153">
    <property type="entry name" value="Mito_carr"/>
    <property type="match status" value="3"/>
</dbReference>
<keyword evidence="5" id="KW-0677">Repeat</keyword>
<evidence type="ECO:0000256" key="5">
    <source>
        <dbReference type="ARBA" id="ARBA00022737"/>
    </source>
</evidence>
<keyword evidence="7" id="KW-0029">Amino-acid transport</keyword>
<evidence type="ECO:0000256" key="16">
    <source>
        <dbReference type="ARBA" id="ARBA00052673"/>
    </source>
</evidence>